<gene>
    <name evidence="3" type="ORF">MNEG_4982</name>
</gene>
<dbReference type="InterPro" id="IPR028098">
    <property type="entry name" value="Glyco_trans_4-like_N"/>
</dbReference>
<keyword evidence="3" id="KW-0328">Glycosyltransferase</keyword>
<name>A0A0D2MIY4_9CHLO</name>
<feature type="transmembrane region" description="Helical" evidence="1">
    <location>
        <begin position="403"/>
        <end position="423"/>
    </location>
</feature>
<dbReference type="PANTHER" id="PTHR45947:SF3">
    <property type="entry name" value="SULFOQUINOVOSYL TRANSFERASE SQD2"/>
    <property type="match status" value="1"/>
</dbReference>
<evidence type="ECO:0000256" key="1">
    <source>
        <dbReference type="SAM" id="Phobius"/>
    </source>
</evidence>
<dbReference type="Proteomes" id="UP000054498">
    <property type="component" value="Unassembled WGS sequence"/>
</dbReference>
<dbReference type="Pfam" id="PF13439">
    <property type="entry name" value="Glyco_transf_4"/>
    <property type="match status" value="1"/>
</dbReference>
<dbReference type="Pfam" id="PF13692">
    <property type="entry name" value="Glyco_trans_1_4"/>
    <property type="match status" value="1"/>
</dbReference>
<sequence length="430" mass="46547">MKVAIFVEPSPFTHISGLKNRFESLIHGLREVGDSVLVVTPDPAPPKHFFGAEVIGVWGFRPPLYNSPTLLLSTGLSVHAARALWRLRPDVIHVSGPGPMVFAALLYARLFGAPLVMSYHTHIPEYIPRYTWRGLVGPAWAVIRWFVRAADLTLVTSAAMKAELVRNGCPADSIDVWQRGVDTKAFHPRHRSEAMRARLSDGHPQAPLLLHVGRLAAEKNITALLDVLQQLPGARLAIVGDGPLRLELEQLFRGMPVKFTGTLQGRDLSEAFASADAFLMPSETETLGFVVLEAMASGLPVVAVAAGGLTDVVSRPGENGLLYPPGNYATCAAHARRLIADVAARRAMGAAARREAQRFGWAAATRHLREQQYARAVCNAKPRPRRCSKFCDATLRALSRAPAGLLVALSSLLVLLAALGYALPYRPAAA</sequence>
<dbReference type="GeneID" id="25737859"/>
<protein>
    <submittedName>
        <fullName evidence="3">Sulfoquinovosyltransferase</fullName>
        <ecNumber evidence="3">2.4.1.-</ecNumber>
    </submittedName>
</protein>
<keyword evidence="4" id="KW-1185">Reference proteome</keyword>
<dbReference type="AlphaFoldDB" id="A0A0D2MIY4"/>
<keyword evidence="3" id="KW-0808">Transferase</keyword>
<dbReference type="SUPFAM" id="SSF53756">
    <property type="entry name" value="UDP-Glycosyltransferase/glycogen phosphorylase"/>
    <property type="match status" value="1"/>
</dbReference>
<feature type="domain" description="Glycosyltransferase subfamily 4-like N-terminal" evidence="2">
    <location>
        <begin position="16"/>
        <end position="184"/>
    </location>
</feature>
<accession>A0A0D2MIY4</accession>
<dbReference type="InterPro" id="IPR050194">
    <property type="entry name" value="Glycosyltransferase_grp1"/>
</dbReference>
<keyword evidence="1" id="KW-0812">Transmembrane</keyword>
<dbReference type="OrthoDB" id="443318at2759"/>
<dbReference type="Gene3D" id="3.40.50.2000">
    <property type="entry name" value="Glycogen Phosphorylase B"/>
    <property type="match status" value="2"/>
</dbReference>
<evidence type="ECO:0000313" key="3">
    <source>
        <dbReference type="EMBL" id="KIZ02980.1"/>
    </source>
</evidence>
<dbReference type="EC" id="2.4.1.-" evidence="3"/>
<dbReference type="RefSeq" id="XP_013901999.1">
    <property type="nucleotide sequence ID" value="XM_014046545.1"/>
</dbReference>
<evidence type="ECO:0000313" key="4">
    <source>
        <dbReference type="Proteomes" id="UP000054498"/>
    </source>
</evidence>
<dbReference type="PANTHER" id="PTHR45947">
    <property type="entry name" value="SULFOQUINOVOSYL TRANSFERASE SQD2"/>
    <property type="match status" value="1"/>
</dbReference>
<dbReference type="EMBL" id="KK100939">
    <property type="protein sequence ID" value="KIZ02980.1"/>
    <property type="molecule type" value="Genomic_DNA"/>
</dbReference>
<proteinExistence type="predicted"/>
<keyword evidence="1" id="KW-0472">Membrane</keyword>
<dbReference type="STRING" id="145388.A0A0D2MIY4"/>
<reference evidence="3 4" key="1">
    <citation type="journal article" date="2013" name="BMC Genomics">
        <title>Reconstruction of the lipid metabolism for the microalga Monoraphidium neglectum from its genome sequence reveals characteristics suitable for biofuel production.</title>
        <authorList>
            <person name="Bogen C."/>
            <person name="Al-Dilaimi A."/>
            <person name="Albersmeier A."/>
            <person name="Wichmann J."/>
            <person name="Grundmann M."/>
            <person name="Rupp O."/>
            <person name="Lauersen K.J."/>
            <person name="Blifernez-Klassen O."/>
            <person name="Kalinowski J."/>
            <person name="Goesmann A."/>
            <person name="Mussgnug J.H."/>
            <person name="Kruse O."/>
        </authorList>
    </citation>
    <scope>NUCLEOTIDE SEQUENCE [LARGE SCALE GENOMIC DNA]</scope>
    <source>
        <strain evidence="3 4">SAG 48.87</strain>
    </source>
</reference>
<keyword evidence="1" id="KW-1133">Transmembrane helix</keyword>
<evidence type="ECO:0000259" key="2">
    <source>
        <dbReference type="Pfam" id="PF13439"/>
    </source>
</evidence>
<dbReference type="GO" id="GO:0016757">
    <property type="term" value="F:glycosyltransferase activity"/>
    <property type="evidence" value="ECO:0007669"/>
    <property type="project" value="UniProtKB-KW"/>
</dbReference>
<dbReference type="KEGG" id="mng:MNEG_4982"/>
<organism evidence="3 4">
    <name type="scientific">Monoraphidium neglectum</name>
    <dbReference type="NCBI Taxonomy" id="145388"/>
    <lineage>
        <taxon>Eukaryota</taxon>
        <taxon>Viridiplantae</taxon>
        <taxon>Chlorophyta</taxon>
        <taxon>core chlorophytes</taxon>
        <taxon>Chlorophyceae</taxon>
        <taxon>CS clade</taxon>
        <taxon>Sphaeropleales</taxon>
        <taxon>Selenastraceae</taxon>
        <taxon>Monoraphidium</taxon>
    </lineage>
</organism>
<dbReference type="CDD" id="cd03814">
    <property type="entry name" value="GT4-like"/>
    <property type="match status" value="1"/>
</dbReference>